<accession>A0A150FVP6</accession>
<dbReference type="InterPro" id="IPR011043">
    <property type="entry name" value="Gal_Oxase/kelch_b-propeller"/>
</dbReference>
<feature type="region of interest" description="Disordered" evidence="1">
    <location>
        <begin position="1"/>
        <end position="20"/>
    </location>
</feature>
<dbReference type="EMBL" id="LSYV01000321">
    <property type="protein sequence ID" value="KXZ41681.1"/>
    <property type="molecule type" value="Genomic_DNA"/>
</dbReference>
<dbReference type="SUPFAM" id="SSF50965">
    <property type="entry name" value="Galactose oxidase, central domain"/>
    <property type="match status" value="1"/>
</dbReference>
<evidence type="ECO:0000313" key="2">
    <source>
        <dbReference type="EMBL" id="KXZ41681.1"/>
    </source>
</evidence>
<dbReference type="Proteomes" id="UP000075714">
    <property type="component" value="Unassembled WGS sequence"/>
</dbReference>
<proteinExistence type="predicted"/>
<dbReference type="AlphaFoldDB" id="A0A150FVP6"/>
<dbReference type="OrthoDB" id="10613165at2759"/>
<evidence type="ECO:0000256" key="1">
    <source>
        <dbReference type="SAM" id="MobiDB-lite"/>
    </source>
</evidence>
<sequence length="270" mass="27323">MASGAALPGDSSGTPGLHRAAMVASPDGRFLLMYGGRNQSDAPQNGLWLLDTAAVGPAGNTVRWRRVGVSLDPADPSGAAGGSSALLHPAGYDVALAVVRTPAPAPASSGSGSTGSWRSELHLASLGAWKPSAAAQTASWRPWVNVLVSDTGGQLESLLPLLANGTLTSLPFRRRLIFTNAPPPAAAAGAAAAGSFLPDGAPFVTPPAEDPSRRPLPGWLMWLKDAAMAITPDGQTLLVSGGQEPGKSSSRLLVFNLRRGVVVGGSKGGS</sequence>
<name>A0A150FVP6_GONPE</name>
<reference evidence="3" key="1">
    <citation type="journal article" date="2016" name="Nat. Commun.">
        <title>The Gonium pectorale genome demonstrates co-option of cell cycle regulation during the evolution of multicellularity.</title>
        <authorList>
            <person name="Hanschen E.R."/>
            <person name="Marriage T.N."/>
            <person name="Ferris P.J."/>
            <person name="Hamaji T."/>
            <person name="Toyoda A."/>
            <person name="Fujiyama A."/>
            <person name="Neme R."/>
            <person name="Noguchi H."/>
            <person name="Minakuchi Y."/>
            <person name="Suzuki M."/>
            <person name="Kawai-Toyooka H."/>
            <person name="Smith D.R."/>
            <person name="Sparks H."/>
            <person name="Anderson J."/>
            <person name="Bakaric R."/>
            <person name="Luria V."/>
            <person name="Karger A."/>
            <person name="Kirschner M.W."/>
            <person name="Durand P.M."/>
            <person name="Michod R.E."/>
            <person name="Nozaki H."/>
            <person name="Olson B.J."/>
        </authorList>
    </citation>
    <scope>NUCLEOTIDE SEQUENCE [LARGE SCALE GENOMIC DNA]</scope>
    <source>
        <strain evidence="3">NIES-2863</strain>
    </source>
</reference>
<organism evidence="2 3">
    <name type="scientific">Gonium pectorale</name>
    <name type="common">Green alga</name>
    <dbReference type="NCBI Taxonomy" id="33097"/>
    <lineage>
        <taxon>Eukaryota</taxon>
        <taxon>Viridiplantae</taxon>
        <taxon>Chlorophyta</taxon>
        <taxon>core chlorophytes</taxon>
        <taxon>Chlorophyceae</taxon>
        <taxon>CS clade</taxon>
        <taxon>Chlamydomonadales</taxon>
        <taxon>Volvocaceae</taxon>
        <taxon>Gonium</taxon>
    </lineage>
</organism>
<comment type="caution">
    <text evidence="2">The sequence shown here is derived from an EMBL/GenBank/DDBJ whole genome shotgun (WGS) entry which is preliminary data.</text>
</comment>
<keyword evidence="3" id="KW-1185">Reference proteome</keyword>
<evidence type="ECO:0000313" key="3">
    <source>
        <dbReference type="Proteomes" id="UP000075714"/>
    </source>
</evidence>
<protein>
    <submittedName>
        <fullName evidence="2">Uncharacterized protein</fullName>
    </submittedName>
</protein>
<gene>
    <name evidence="2" type="ORF">GPECTOR_323g37</name>
</gene>